<proteinExistence type="predicted"/>
<gene>
    <name evidence="3" type="ORF">FSCOSCO3_A030205</name>
</gene>
<keyword evidence="2" id="KW-0812">Transmembrane</keyword>
<feature type="compositionally biased region" description="Basic and acidic residues" evidence="1">
    <location>
        <begin position="64"/>
        <end position="75"/>
    </location>
</feature>
<keyword evidence="4" id="KW-1185">Reference proteome</keyword>
<sequence>MSESSTDGHTSSSESLRNSAEEEENSFWIAAPVLCFVWGLTSYFSYSVSYPGPQGLSSVQDDDVPQKDIIGRGHRDQMFAVKRSRRERR</sequence>
<keyword evidence="2" id="KW-0472">Membrane</keyword>
<accession>A0AAV1MU71</accession>
<evidence type="ECO:0000313" key="3">
    <source>
        <dbReference type="EMBL" id="CAK6950345.1"/>
    </source>
</evidence>
<dbReference type="AlphaFoldDB" id="A0AAV1MU71"/>
<evidence type="ECO:0000313" key="4">
    <source>
        <dbReference type="Proteomes" id="UP001314229"/>
    </source>
</evidence>
<comment type="caution">
    <text evidence="3">The sequence shown here is derived from an EMBL/GenBank/DDBJ whole genome shotgun (WGS) entry which is preliminary data.</text>
</comment>
<protein>
    <recommendedName>
        <fullName evidence="5">Transmembrane protein</fullName>
    </recommendedName>
</protein>
<reference evidence="3 4" key="1">
    <citation type="submission" date="2024-01" db="EMBL/GenBank/DDBJ databases">
        <authorList>
            <person name="Alioto T."/>
            <person name="Alioto T."/>
            <person name="Gomez Garrido J."/>
        </authorList>
    </citation>
    <scope>NUCLEOTIDE SEQUENCE [LARGE SCALE GENOMIC DNA]</scope>
</reference>
<evidence type="ECO:0000256" key="2">
    <source>
        <dbReference type="SAM" id="Phobius"/>
    </source>
</evidence>
<name>A0AAV1MU71_SCOSC</name>
<evidence type="ECO:0000256" key="1">
    <source>
        <dbReference type="SAM" id="MobiDB-lite"/>
    </source>
</evidence>
<organism evidence="3 4">
    <name type="scientific">Scomber scombrus</name>
    <name type="common">Atlantic mackerel</name>
    <name type="synonym">Scomber vernalis</name>
    <dbReference type="NCBI Taxonomy" id="13677"/>
    <lineage>
        <taxon>Eukaryota</taxon>
        <taxon>Metazoa</taxon>
        <taxon>Chordata</taxon>
        <taxon>Craniata</taxon>
        <taxon>Vertebrata</taxon>
        <taxon>Euteleostomi</taxon>
        <taxon>Actinopterygii</taxon>
        <taxon>Neopterygii</taxon>
        <taxon>Teleostei</taxon>
        <taxon>Neoteleostei</taxon>
        <taxon>Acanthomorphata</taxon>
        <taxon>Pelagiaria</taxon>
        <taxon>Scombriformes</taxon>
        <taxon>Scombridae</taxon>
        <taxon>Scomber</taxon>
    </lineage>
</organism>
<feature type="region of interest" description="Disordered" evidence="1">
    <location>
        <begin position="54"/>
        <end position="75"/>
    </location>
</feature>
<feature type="transmembrane region" description="Helical" evidence="2">
    <location>
        <begin position="27"/>
        <end position="46"/>
    </location>
</feature>
<keyword evidence="2" id="KW-1133">Transmembrane helix</keyword>
<dbReference type="Proteomes" id="UP001314229">
    <property type="component" value="Unassembled WGS sequence"/>
</dbReference>
<dbReference type="EMBL" id="CAWUFR010000003">
    <property type="protein sequence ID" value="CAK6950345.1"/>
    <property type="molecule type" value="Genomic_DNA"/>
</dbReference>
<evidence type="ECO:0008006" key="5">
    <source>
        <dbReference type="Google" id="ProtNLM"/>
    </source>
</evidence>